<dbReference type="PROSITE" id="PS50943">
    <property type="entry name" value="HTH_CROC1"/>
    <property type="match status" value="1"/>
</dbReference>
<dbReference type="InterPro" id="IPR010982">
    <property type="entry name" value="Lambda_DNA-bd_dom_sf"/>
</dbReference>
<dbReference type="AlphaFoldDB" id="A0A1Q8QTF9"/>
<name>A0A1Q8QTF9_9FIRM</name>
<proteinExistence type="predicted"/>
<dbReference type="STRING" id="1888891.DSOL_2959"/>
<dbReference type="SUPFAM" id="SSF47413">
    <property type="entry name" value="lambda repressor-like DNA-binding domains"/>
    <property type="match status" value="1"/>
</dbReference>
<feature type="domain" description="HTH cro/C1-type" evidence="2">
    <location>
        <begin position="7"/>
        <end position="62"/>
    </location>
</feature>
<evidence type="ECO:0000313" key="3">
    <source>
        <dbReference type="EMBL" id="OLN30617.1"/>
    </source>
</evidence>
<dbReference type="CDD" id="cd00093">
    <property type="entry name" value="HTH_XRE"/>
    <property type="match status" value="1"/>
</dbReference>
<dbReference type="GO" id="GO:0003677">
    <property type="term" value="F:DNA binding"/>
    <property type="evidence" value="ECO:0007669"/>
    <property type="project" value="UniProtKB-KW"/>
</dbReference>
<evidence type="ECO:0000259" key="2">
    <source>
        <dbReference type="PROSITE" id="PS50943"/>
    </source>
</evidence>
<dbReference type="Pfam" id="PF13560">
    <property type="entry name" value="HTH_31"/>
    <property type="match status" value="1"/>
</dbReference>
<organism evidence="3 4">
    <name type="scientific">Desulfosporosinus metallidurans</name>
    <dbReference type="NCBI Taxonomy" id="1888891"/>
    <lineage>
        <taxon>Bacteria</taxon>
        <taxon>Bacillati</taxon>
        <taxon>Bacillota</taxon>
        <taxon>Clostridia</taxon>
        <taxon>Eubacteriales</taxon>
        <taxon>Desulfitobacteriaceae</taxon>
        <taxon>Desulfosporosinus</taxon>
    </lineage>
</organism>
<dbReference type="OrthoDB" id="6315255at2"/>
<protein>
    <submittedName>
        <fullName evidence="3">Putative transcriptional regulator</fullName>
    </submittedName>
</protein>
<dbReference type="Proteomes" id="UP000186102">
    <property type="component" value="Unassembled WGS sequence"/>
</dbReference>
<dbReference type="Gene3D" id="1.10.260.40">
    <property type="entry name" value="lambda repressor-like DNA-binding domains"/>
    <property type="match status" value="1"/>
</dbReference>
<dbReference type="PANTHER" id="PTHR46558">
    <property type="entry name" value="TRACRIPTIONAL REGULATORY PROTEIN-RELATED-RELATED"/>
    <property type="match status" value="1"/>
</dbReference>
<sequence length="138" mass="15451">MKFGEKIKNARVAKDMTQAELAQAVGVSLRTMVSYENGDCYPKKRGVYGELATALSLDVNYLLTENEEFISEAGEKYGSRGKKYAQQLVTEVSGLFAGGDMDDEDLDAVMRAITDAYWIAKEKNKKFTPKKYRKADKV</sequence>
<dbReference type="SMART" id="SM00530">
    <property type="entry name" value="HTH_XRE"/>
    <property type="match status" value="1"/>
</dbReference>
<reference evidence="3 4" key="1">
    <citation type="submission" date="2016-09" db="EMBL/GenBank/DDBJ databases">
        <title>Complete genome of Desulfosporosinus sp. OL.</title>
        <authorList>
            <person name="Mardanov A."/>
            <person name="Beletsky A."/>
            <person name="Panova A."/>
            <person name="Karnachuk O."/>
            <person name="Ravin N."/>
        </authorList>
    </citation>
    <scope>NUCLEOTIDE SEQUENCE [LARGE SCALE GENOMIC DNA]</scope>
    <source>
        <strain evidence="3 4">OL</strain>
    </source>
</reference>
<keyword evidence="4" id="KW-1185">Reference proteome</keyword>
<dbReference type="PANTHER" id="PTHR46558:SF4">
    <property type="entry name" value="DNA-BIDING PHAGE PROTEIN"/>
    <property type="match status" value="1"/>
</dbReference>
<dbReference type="InterPro" id="IPR001387">
    <property type="entry name" value="Cro/C1-type_HTH"/>
</dbReference>
<gene>
    <name evidence="3" type="ORF">DSOL_2959</name>
</gene>
<dbReference type="RefSeq" id="WP_075365499.1">
    <property type="nucleotide sequence ID" value="NZ_MLBF01000023.1"/>
</dbReference>
<evidence type="ECO:0000256" key="1">
    <source>
        <dbReference type="ARBA" id="ARBA00023125"/>
    </source>
</evidence>
<evidence type="ECO:0000313" key="4">
    <source>
        <dbReference type="Proteomes" id="UP000186102"/>
    </source>
</evidence>
<keyword evidence="1" id="KW-0238">DNA-binding</keyword>
<accession>A0A1Q8QTF9</accession>
<dbReference type="EMBL" id="MLBF01000023">
    <property type="protein sequence ID" value="OLN30617.1"/>
    <property type="molecule type" value="Genomic_DNA"/>
</dbReference>
<comment type="caution">
    <text evidence="3">The sequence shown here is derived from an EMBL/GenBank/DDBJ whole genome shotgun (WGS) entry which is preliminary data.</text>
</comment>